<name>A0A194UR14_CYTMA</name>
<reference evidence="3" key="1">
    <citation type="submission" date="2014-12" db="EMBL/GenBank/DDBJ databases">
        <title>Genome Sequence of Valsa Canker Pathogens Uncovers a Specific Adaption of Colonization on Woody Bark.</title>
        <authorList>
            <person name="Yin Z."/>
            <person name="Liu H."/>
            <person name="Gao X."/>
            <person name="Li Z."/>
            <person name="Song N."/>
            <person name="Ke X."/>
            <person name="Dai Q."/>
            <person name="Wu Y."/>
            <person name="Sun Y."/>
            <person name="Xu J.-R."/>
            <person name="Kang Z.K."/>
            <person name="Wang L."/>
            <person name="Huang L."/>
        </authorList>
    </citation>
    <scope>NUCLEOTIDE SEQUENCE [LARGE SCALE GENOMIC DNA]</scope>
    <source>
        <strain evidence="3">SXYL134</strain>
    </source>
</reference>
<dbReference type="Proteomes" id="UP000078576">
    <property type="component" value="Unassembled WGS sequence"/>
</dbReference>
<keyword evidence="3" id="KW-1185">Reference proteome</keyword>
<keyword evidence="1" id="KW-0732">Signal</keyword>
<dbReference type="OrthoDB" id="10658830at2759"/>
<proteinExistence type="predicted"/>
<protein>
    <submittedName>
        <fullName evidence="2">Uncharacterized protein</fullName>
    </submittedName>
</protein>
<evidence type="ECO:0000313" key="2">
    <source>
        <dbReference type="EMBL" id="KUI54115.1"/>
    </source>
</evidence>
<gene>
    <name evidence="2" type="ORF">VP1G_10611</name>
</gene>
<feature type="signal peptide" evidence="1">
    <location>
        <begin position="1"/>
        <end position="30"/>
    </location>
</feature>
<organism evidence="2 3">
    <name type="scientific">Cytospora mali</name>
    <name type="common">Apple Valsa canker fungus</name>
    <name type="synonym">Valsa mali</name>
    <dbReference type="NCBI Taxonomy" id="578113"/>
    <lineage>
        <taxon>Eukaryota</taxon>
        <taxon>Fungi</taxon>
        <taxon>Dikarya</taxon>
        <taxon>Ascomycota</taxon>
        <taxon>Pezizomycotina</taxon>
        <taxon>Sordariomycetes</taxon>
        <taxon>Sordariomycetidae</taxon>
        <taxon>Diaporthales</taxon>
        <taxon>Cytosporaceae</taxon>
        <taxon>Cytospora</taxon>
    </lineage>
</organism>
<feature type="chain" id="PRO_5008265768" evidence="1">
    <location>
        <begin position="31"/>
        <end position="258"/>
    </location>
</feature>
<evidence type="ECO:0000256" key="1">
    <source>
        <dbReference type="SAM" id="SignalP"/>
    </source>
</evidence>
<evidence type="ECO:0000313" key="3">
    <source>
        <dbReference type="Proteomes" id="UP000078576"/>
    </source>
</evidence>
<dbReference type="EMBL" id="KN714671">
    <property type="protein sequence ID" value="KUI54115.1"/>
    <property type="molecule type" value="Genomic_DNA"/>
</dbReference>
<dbReference type="AlphaFoldDB" id="A0A194UR14"/>
<accession>A0A194UR14</accession>
<sequence>MADPILYPLLRAGDCGSRVWLLLLAELIEACWLALESQDLTDLVRELLCVGDLFTTARTGLGLCVGDCKGAGVYMMRSGSEQTFAAIKATEHSVPAMLMPAMAPFDRPGELVALAEVNVLVGVVTELEPVVEEVLVEFTVEPLVVDVEIDVAVAVGVDDTLSNTSALFALLDSSAATRLLVGQPSSLLQALLEQHPRKGVSKPEHVYQWPFPEQAWVLMFSYSPASKLEYLRSVWGQLPEPSAHGSVAQHPRKWILLS</sequence>